<dbReference type="Proteomes" id="UP000277928">
    <property type="component" value="Unassembled WGS sequence"/>
</dbReference>
<dbReference type="EMBL" id="UYRX01001159">
    <property type="protein sequence ID" value="VDK88476.1"/>
    <property type="molecule type" value="Genomic_DNA"/>
</dbReference>
<dbReference type="Gene3D" id="3.40.50.1820">
    <property type="entry name" value="alpha/beta hydrolase"/>
    <property type="match status" value="1"/>
</dbReference>
<dbReference type="GO" id="GO:0016298">
    <property type="term" value="F:lipase activity"/>
    <property type="evidence" value="ECO:0007669"/>
    <property type="project" value="TreeGrafter"/>
</dbReference>
<protein>
    <recommendedName>
        <fullName evidence="4">Lipase domain-containing protein</fullName>
    </recommendedName>
</protein>
<keyword evidence="1" id="KW-0732">Signal</keyword>
<dbReference type="InterPro" id="IPR002918">
    <property type="entry name" value="Lipase_EstA/Esterase_EstB"/>
</dbReference>
<organism evidence="2 3">
    <name type="scientific">Litomosoides sigmodontis</name>
    <name type="common">Filarial nematode worm</name>
    <dbReference type="NCBI Taxonomy" id="42156"/>
    <lineage>
        <taxon>Eukaryota</taxon>
        <taxon>Metazoa</taxon>
        <taxon>Ecdysozoa</taxon>
        <taxon>Nematoda</taxon>
        <taxon>Chromadorea</taxon>
        <taxon>Rhabditida</taxon>
        <taxon>Spirurina</taxon>
        <taxon>Spiruromorpha</taxon>
        <taxon>Filarioidea</taxon>
        <taxon>Onchocercidae</taxon>
        <taxon>Litomosoides</taxon>
    </lineage>
</organism>
<evidence type="ECO:0000256" key="1">
    <source>
        <dbReference type="SAM" id="SignalP"/>
    </source>
</evidence>
<name>A0A3P6TKA0_LITSI</name>
<dbReference type="InterPro" id="IPR029058">
    <property type="entry name" value="AB_hydrolase_fold"/>
</dbReference>
<feature type="chain" id="PRO_5018210816" description="Lipase domain-containing protein" evidence="1">
    <location>
        <begin position="17"/>
        <end position="298"/>
    </location>
</feature>
<dbReference type="PANTHER" id="PTHR32015">
    <property type="entry name" value="FASTING INDUCED LIPASE"/>
    <property type="match status" value="1"/>
</dbReference>
<evidence type="ECO:0000313" key="3">
    <source>
        <dbReference type="Proteomes" id="UP000277928"/>
    </source>
</evidence>
<evidence type="ECO:0000313" key="2">
    <source>
        <dbReference type="EMBL" id="VDK88476.1"/>
    </source>
</evidence>
<evidence type="ECO:0008006" key="4">
    <source>
        <dbReference type="Google" id="ProtNLM"/>
    </source>
</evidence>
<gene>
    <name evidence="2" type="ORF">NLS_LOCUS8697</name>
</gene>
<proteinExistence type="predicted"/>
<dbReference type="Pfam" id="PF01674">
    <property type="entry name" value="Lipase_2"/>
    <property type="match status" value="1"/>
</dbReference>
<feature type="signal peptide" evidence="1">
    <location>
        <begin position="1"/>
        <end position="16"/>
    </location>
</feature>
<dbReference type="OrthoDB" id="5800633at2759"/>
<dbReference type="OMA" id="GIAGPNH"/>
<sequence length="298" mass="32720">MFKRLLILLFCEIAAAYFTNDFNAWLTKFYGSDVQATLNRADLGRAGSFGGKRYRNQTLANDPVIFVHGVSNTAGEQPFSGAKFFIAFGYDWSELYATTYANGSQGSLTQWAKYTMECKYVKQVRGLIVAVRLYTGRSVDVIAYSLGVPVARKAILGGLCVDTEENLGGALTNSIDTFVGIAGPNHGVMLKLGIVSIPACIFTVLPICNRINGLFSGLCPLESAFLQDVNSVEGYEGRHIFTIYSKEDQFVGYSICGKKTSQIAGQHSEKVYETKDHDKTFADSLPVQLQMVLHHVVI</sequence>
<dbReference type="PANTHER" id="PTHR32015:SF5">
    <property type="entry name" value="LIPASE RELATED"/>
    <property type="match status" value="1"/>
</dbReference>
<reference evidence="2 3" key="1">
    <citation type="submission" date="2018-08" db="EMBL/GenBank/DDBJ databases">
        <authorList>
            <person name="Laetsch R D."/>
            <person name="Stevens L."/>
            <person name="Kumar S."/>
            <person name="Blaxter L. M."/>
        </authorList>
    </citation>
    <scope>NUCLEOTIDE SEQUENCE [LARGE SCALE GENOMIC DNA]</scope>
</reference>
<keyword evidence="3" id="KW-1185">Reference proteome</keyword>
<dbReference type="SUPFAM" id="SSF53474">
    <property type="entry name" value="alpha/beta-Hydrolases"/>
    <property type="match status" value="1"/>
</dbReference>
<accession>A0A3P6TKA0</accession>
<dbReference type="AlphaFoldDB" id="A0A3P6TKA0"/>
<dbReference type="GO" id="GO:0016042">
    <property type="term" value="P:lipid catabolic process"/>
    <property type="evidence" value="ECO:0007669"/>
    <property type="project" value="InterPro"/>
</dbReference>